<name>A0ABW3E8Q3_9ACTN</name>
<evidence type="ECO:0000256" key="3">
    <source>
        <dbReference type="ARBA" id="ARBA00022679"/>
    </source>
</evidence>
<evidence type="ECO:0000256" key="2">
    <source>
        <dbReference type="ARBA" id="ARBA00022576"/>
    </source>
</evidence>
<dbReference type="PANTHER" id="PTHR11986:SF79">
    <property type="entry name" value="ACETYLORNITHINE AMINOTRANSFERASE, MITOCHONDRIAL"/>
    <property type="match status" value="1"/>
</dbReference>
<sequence length="217" mass="22995">GLVPLLNRRHYRAGLPETAPQGPFGVTVDHIPFGDAEALERYFAAYGERVLAVVVEPVQGDAGVQVPPEGYLRRLARLTREGGALLVADEVLTFAKTGRFFAMADDTGPIPADVTVIGKSLGMGVLSTALVIARRSLVPRPTGAISTSDLRPLTCAVIGDGLRHIVAEGLLERSSAVGAALHDLLDRELVKAFPELYREARGLGLLRGVELTEPAAA</sequence>
<feature type="non-terminal residue" evidence="5">
    <location>
        <position position="1"/>
    </location>
</feature>
<reference evidence="6" key="1">
    <citation type="journal article" date="2019" name="Int. J. Syst. Evol. Microbiol.">
        <title>The Global Catalogue of Microorganisms (GCM) 10K type strain sequencing project: providing services to taxonomists for standard genome sequencing and annotation.</title>
        <authorList>
            <consortium name="The Broad Institute Genomics Platform"/>
            <consortium name="The Broad Institute Genome Sequencing Center for Infectious Disease"/>
            <person name="Wu L."/>
            <person name="Ma J."/>
        </authorList>
    </citation>
    <scope>NUCLEOTIDE SEQUENCE [LARGE SCALE GENOMIC DNA]</scope>
    <source>
        <strain evidence="6">CCUG 62974</strain>
    </source>
</reference>
<evidence type="ECO:0000256" key="1">
    <source>
        <dbReference type="ARBA" id="ARBA00001933"/>
    </source>
</evidence>
<feature type="non-terminal residue" evidence="5">
    <location>
        <position position="217"/>
    </location>
</feature>
<dbReference type="Proteomes" id="UP001597024">
    <property type="component" value="Unassembled WGS sequence"/>
</dbReference>
<comment type="caution">
    <text evidence="5">The sequence shown here is derived from an EMBL/GenBank/DDBJ whole genome shotgun (WGS) entry which is preliminary data.</text>
</comment>
<dbReference type="SUPFAM" id="SSF53383">
    <property type="entry name" value="PLP-dependent transferases"/>
    <property type="match status" value="1"/>
</dbReference>
<organism evidence="5 6">
    <name type="scientific">Streptosporangium algeriense</name>
    <dbReference type="NCBI Taxonomy" id="1682748"/>
    <lineage>
        <taxon>Bacteria</taxon>
        <taxon>Bacillati</taxon>
        <taxon>Actinomycetota</taxon>
        <taxon>Actinomycetes</taxon>
        <taxon>Streptosporangiales</taxon>
        <taxon>Streptosporangiaceae</taxon>
        <taxon>Streptosporangium</taxon>
    </lineage>
</organism>
<dbReference type="GO" id="GO:0008483">
    <property type="term" value="F:transaminase activity"/>
    <property type="evidence" value="ECO:0007669"/>
    <property type="project" value="UniProtKB-KW"/>
</dbReference>
<accession>A0ABW3E8Q3</accession>
<keyword evidence="2 5" id="KW-0032">Aminotransferase</keyword>
<keyword evidence="3" id="KW-0808">Transferase</keyword>
<dbReference type="EMBL" id="JBHTHX010003154">
    <property type="protein sequence ID" value="MFD0891411.1"/>
    <property type="molecule type" value="Genomic_DNA"/>
</dbReference>
<protein>
    <submittedName>
        <fullName evidence="5">Aminotransferase class III-fold pyridoxal phosphate-dependent enzyme</fullName>
    </submittedName>
</protein>
<dbReference type="Pfam" id="PF00202">
    <property type="entry name" value="Aminotran_3"/>
    <property type="match status" value="1"/>
</dbReference>
<dbReference type="InterPro" id="IPR005814">
    <property type="entry name" value="Aminotrans_3"/>
</dbReference>
<dbReference type="InterPro" id="IPR015421">
    <property type="entry name" value="PyrdxlP-dep_Trfase_major"/>
</dbReference>
<keyword evidence="4" id="KW-0663">Pyridoxal phosphate</keyword>
<evidence type="ECO:0000256" key="4">
    <source>
        <dbReference type="ARBA" id="ARBA00022898"/>
    </source>
</evidence>
<evidence type="ECO:0000313" key="5">
    <source>
        <dbReference type="EMBL" id="MFD0891411.1"/>
    </source>
</evidence>
<dbReference type="Gene3D" id="3.90.1150.10">
    <property type="entry name" value="Aspartate Aminotransferase, domain 1"/>
    <property type="match status" value="1"/>
</dbReference>
<keyword evidence="6" id="KW-1185">Reference proteome</keyword>
<dbReference type="InterPro" id="IPR050103">
    <property type="entry name" value="Class-III_PLP-dep_AT"/>
</dbReference>
<gene>
    <name evidence="5" type="ORF">ACFQ08_43260</name>
</gene>
<evidence type="ECO:0000313" key="6">
    <source>
        <dbReference type="Proteomes" id="UP001597024"/>
    </source>
</evidence>
<dbReference type="InterPro" id="IPR015424">
    <property type="entry name" value="PyrdxlP-dep_Trfase"/>
</dbReference>
<dbReference type="PANTHER" id="PTHR11986">
    <property type="entry name" value="AMINOTRANSFERASE CLASS III"/>
    <property type="match status" value="1"/>
</dbReference>
<proteinExistence type="predicted"/>
<dbReference type="InterPro" id="IPR015422">
    <property type="entry name" value="PyrdxlP-dep_Trfase_small"/>
</dbReference>
<dbReference type="Gene3D" id="3.40.640.10">
    <property type="entry name" value="Type I PLP-dependent aspartate aminotransferase-like (Major domain)"/>
    <property type="match status" value="1"/>
</dbReference>
<comment type="cofactor">
    <cofactor evidence="1">
        <name>pyridoxal 5'-phosphate</name>
        <dbReference type="ChEBI" id="CHEBI:597326"/>
    </cofactor>
</comment>